<name>A0A6S6P8P1_9MYCO</name>
<evidence type="ECO:0000313" key="2">
    <source>
        <dbReference type="EMBL" id="BCI52618.1"/>
    </source>
</evidence>
<dbReference type="AlphaFoldDB" id="A0A6S6P8P1"/>
<sequence>MASLRQRLLTGLAGQLGRPHGPLGGVVAGALNRGNGQAIATAVAAAQVPAGGIAADIGFGGGAGLRLLVDAVGTGGTVYGVEISGDMLERARRGFRRDLESDRLRLVEGSLTALPLDDISLDAAITVNTLYFLDDLDTVCAELARVLKPGGRVAVGIGDPEAMRALPMTPYGFRLRPVADIVAAFERAGFTVEVESRTDGRMPRHTIVAQRAG</sequence>
<dbReference type="SUPFAM" id="SSF53335">
    <property type="entry name" value="S-adenosyl-L-methionine-dependent methyltransferases"/>
    <property type="match status" value="1"/>
</dbReference>
<evidence type="ECO:0000313" key="3">
    <source>
        <dbReference type="Proteomes" id="UP000515734"/>
    </source>
</evidence>
<dbReference type="Proteomes" id="UP000515734">
    <property type="component" value="Chromosome"/>
</dbReference>
<dbReference type="GO" id="GO:0008757">
    <property type="term" value="F:S-adenosylmethionine-dependent methyltransferase activity"/>
    <property type="evidence" value="ECO:0007669"/>
    <property type="project" value="InterPro"/>
</dbReference>
<dbReference type="PANTHER" id="PTHR42912">
    <property type="entry name" value="METHYLTRANSFERASE"/>
    <property type="match status" value="1"/>
</dbReference>
<dbReference type="InterPro" id="IPR013216">
    <property type="entry name" value="Methyltransf_11"/>
</dbReference>
<protein>
    <submittedName>
        <fullName evidence="2">Methyltransferase</fullName>
    </submittedName>
</protein>
<dbReference type="Pfam" id="PF08241">
    <property type="entry name" value="Methyltransf_11"/>
    <property type="match status" value="1"/>
</dbReference>
<dbReference type="CDD" id="cd02440">
    <property type="entry name" value="AdoMet_MTases"/>
    <property type="match status" value="1"/>
</dbReference>
<keyword evidence="2" id="KW-0489">Methyltransferase</keyword>
<reference evidence="2 3" key="1">
    <citation type="submission" date="2020-07" db="EMBL/GenBank/DDBJ databases">
        <title>Complete genome sequence of Mycolicibacterium litorale like strain isolated from cardiac implantable electronic device infection.</title>
        <authorList>
            <person name="Fukano H."/>
            <person name="Miyama H."/>
            <person name="Hoshino Y."/>
        </authorList>
    </citation>
    <scope>NUCLEOTIDE SEQUENCE [LARGE SCALE GENOMIC DNA]</scope>
    <source>
        <strain evidence="2 3">NIIDNTM18</strain>
    </source>
</reference>
<dbReference type="RefSeq" id="WP_185295411.1">
    <property type="nucleotide sequence ID" value="NZ_AP023287.1"/>
</dbReference>
<keyword evidence="2" id="KW-0808">Transferase</keyword>
<proteinExistence type="predicted"/>
<organism evidence="2 3">
    <name type="scientific">Mycolicibacterium litorale</name>
    <dbReference type="NCBI Taxonomy" id="758802"/>
    <lineage>
        <taxon>Bacteria</taxon>
        <taxon>Bacillati</taxon>
        <taxon>Actinomycetota</taxon>
        <taxon>Actinomycetes</taxon>
        <taxon>Mycobacteriales</taxon>
        <taxon>Mycobacteriaceae</taxon>
        <taxon>Mycolicibacterium</taxon>
    </lineage>
</organism>
<dbReference type="GO" id="GO:0032259">
    <property type="term" value="P:methylation"/>
    <property type="evidence" value="ECO:0007669"/>
    <property type="project" value="UniProtKB-KW"/>
</dbReference>
<dbReference type="InterPro" id="IPR050508">
    <property type="entry name" value="Methyltransf_Superfamily"/>
</dbReference>
<dbReference type="Gene3D" id="3.40.50.150">
    <property type="entry name" value="Vaccinia Virus protein VP39"/>
    <property type="match status" value="1"/>
</dbReference>
<dbReference type="InterPro" id="IPR029063">
    <property type="entry name" value="SAM-dependent_MTases_sf"/>
</dbReference>
<evidence type="ECO:0000259" key="1">
    <source>
        <dbReference type="Pfam" id="PF08241"/>
    </source>
</evidence>
<feature type="domain" description="Methyltransferase type 11" evidence="1">
    <location>
        <begin position="56"/>
        <end position="154"/>
    </location>
</feature>
<accession>A0A6S6P8P1</accession>
<dbReference type="EMBL" id="AP023287">
    <property type="protein sequence ID" value="BCI52618.1"/>
    <property type="molecule type" value="Genomic_DNA"/>
</dbReference>
<gene>
    <name evidence="2" type="ORF">NIIDNTM18_18960</name>
</gene>